<dbReference type="InterPro" id="IPR016163">
    <property type="entry name" value="Ald_DH_C"/>
</dbReference>
<dbReference type="InterPro" id="IPR016161">
    <property type="entry name" value="Ald_DH/histidinol_DH"/>
</dbReference>
<reference evidence="4 5" key="1">
    <citation type="journal article" date="2006" name="J. Bacteriol.">
        <title>Comparison of the genome sequence of the poultry pathogen Bordetella avium with those of B. bronchiseptica, B. pertussis, and B. parapertussis reveals extensive diversity in surface structures associated with host interaction.</title>
        <authorList>
            <person name="Sebaihia M."/>
            <person name="Preston A."/>
            <person name="Maskell D.J."/>
            <person name="Kuzmiak H."/>
            <person name="Connell T.D."/>
            <person name="King N.D."/>
            <person name="Orndorff P.E."/>
            <person name="Miyamoto D.M."/>
            <person name="Thomson N.R."/>
            <person name="Harris D."/>
            <person name="Goble A."/>
            <person name="Lord A."/>
            <person name="Murphy L."/>
            <person name="Quail M.A."/>
            <person name="Rutter S."/>
            <person name="Squares R."/>
            <person name="Squares S."/>
            <person name="Woodward J."/>
            <person name="Parkhill J."/>
            <person name="Temple L.M."/>
        </authorList>
    </citation>
    <scope>NUCLEOTIDE SEQUENCE [LARGE SCALE GENOMIC DNA]</scope>
    <source>
        <strain evidence="4 5">197N</strain>
    </source>
</reference>
<dbReference type="EMBL" id="AM167904">
    <property type="protein sequence ID" value="CAJ48994.1"/>
    <property type="molecule type" value="Genomic_DNA"/>
</dbReference>
<dbReference type="KEGG" id="bav:BAV1385"/>
<evidence type="ECO:0000256" key="1">
    <source>
        <dbReference type="ARBA" id="ARBA00023002"/>
    </source>
</evidence>
<dbReference type="RefSeq" id="WP_012417066.1">
    <property type="nucleotide sequence ID" value="NC_010645.1"/>
</dbReference>
<dbReference type="PANTHER" id="PTHR42862">
    <property type="entry name" value="DELTA-1-PYRROLINE-5-CARBOXYLATE DEHYDROGENASE 1, ISOFORM A-RELATED"/>
    <property type="match status" value="1"/>
</dbReference>
<dbReference type="Gene3D" id="3.40.309.10">
    <property type="entry name" value="Aldehyde Dehydrogenase, Chain A, domain 2"/>
    <property type="match status" value="1"/>
</dbReference>
<dbReference type="GO" id="GO:0010133">
    <property type="term" value="P:L-proline catabolic process to L-glutamate"/>
    <property type="evidence" value="ECO:0007669"/>
    <property type="project" value="TreeGrafter"/>
</dbReference>
<dbReference type="PANTHER" id="PTHR42862:SF1">
    <property type="entry name" value="DELTA-1-PYRROLINE-5-CARBOXYLATE DEHYDROGENASE 2, ISOFORM A-RELATED"/>
    <property type="match status" value="1"/>
</dbReference>
<dbReference type="Proteomes" id="UP000001977">
    <property type="component" value="Chromosome"/>
</dbReference>
<dbReference type="InterPro" id="IPR015590">
    <property type="entry name" value="Aldehyde_DH_dom"/>
</dbReference>
<dbReference type="OrthoDB" id="5288459at2"/>
<dbReference type="NCBIfam" id="TIGR02288">
    <property type="entry name" value="PaaN_2"/>
    <property type="match status" value="1"/>
</dbReference>
<dbReference type="InterPro" id="IPR050485">
    <property type="entry name" value="Proline_metab_enzyme"/>
</dbReference>
<dbReference type="Gene3D" id="3.40.605.10">
    <property type="entry name" value="Aldehyde Dehydrogenase, Chain A, domain 1"/>
    <property type="match status" value="1"/>
</dbReference>
<organism evidence="4 5">
    <name type="scientific">Bordetella avium (strain 197N)</name>
    <dbReference type="NCBI Taxonomy" id="360910"/>
    <lineage>
        <taxon>Bacteria</taxon>
        <taxon>Pseudomonadati</taxon>
        <taxon>Pseudomonadota</taxon>
        <taxon>Betaproteobacteria</taxon>
        <taxon>Burkholderiales</taxon>
        <taxon>Alcaligenaceae</taxon>
        <taxon>Bordetella</taxon>
    </lineage>
</organism>
<protein>
    <submittedName>
        <fullName evidence="4">Phenylacetic acid degradation aldehyde dehydrogenase</fullName>
    </submittedName>
</protein>
<dbReference type="SUPFAM" id="SSF53720">
    <property type="entry name" value="ALDH-like"/>
    <property type="match status" value="1"/>
</dbReference>
<dbReference type="Pfam" id="PF00171">
    <property type="entry name" value="Aldedh"/>
    <property type="match status" value="1"/>
</dbReference>
<feature type="domain" description="Aldehyde dehydrogenase" evidence="3">
    <location>
        <begin position="90"/>
        <end position="502"/>
    </location>
</feature>
<name>Q2L2N6_BORA1</name>
<dbReference type="eggNOG" id="COG1012">
    <property type="taxonomic scope" value="Bacteria"/>
</dbReference>
<evidence type="ECO:0000256" key="2">
    <source>
        <dbReference type="ARBA" id="ARBA00023027"/>
    </source>
</evidence>
<evidence type="ECO:0000313" key="5">
    <source>
        <dbReference type="Proteomes" id="UP000001977"/>
    </source>
</evidence>
<dbReference type="GO" id="GO:0009898">
    <property type="term" value="C:cytoplasmic side of plasma membrane"/>
    <property type="evidence" value="ECO:0007669"/>
    <property type="project" value="TreeGrafter"/>
</dbReference>
<keyword evidence="1" id="KW-0560">Oxidoreductase</keyword>
<proteinExistence type="predicted"/>
<dbReference type="STRING" id="360910.BAV1385"/>
<dbReference type="HOGENOM" id="CLU_036377_1_0_4"/>
<dbReference type="AlphaFoldDB" id="Q2L2N6"/>
<gene>
    <name evidence="4" type="primary">paaZ</name>
    <name evidence="4" type="ordered locus">BAV1385</name>
</gene>
<dbReference type="InterPro" id="IPR016162">
    <property type="entry name" value="Ald_DH_N"/>
</dbReference>
<keyword evidence="5" id="KW-1185">Reference proteome</keyword>
<keyword evidence="2" id="KW-0520">NAD</keyword>
<sequence>MSQDFFELHQPVLEKALQAARERGYWSPFAESPSPRNYGETAAQDGQAAFDALLGKAFPLVVDGAEGSVSGEVSPFGFPLNIRYPRISPDRLVAAAQTAGESWRRAGPRAWVGVSLEILTRLNRRSFEMAQAVQHTTGQGFMMAFQAGGPHAQDRGLEAVTYAWQEMSRIPDVAIWEKPQGKNEPIKMEKRFTIVPRGVALVIGCSTFPTWNGYPGLFASLATGNTVIVKPHPSAILPLALTVLVAREVLAEAGFDPNVVQLAAHEAGDDTAQQLALNPAVKLIDFTGSSANGNWLEQNARQAQVYTEKAGVNQVIIDSAADIKGVARNLAFSLALYSGQMCTAPQNIYVPRDGIDTAEGRLSFDEVAAAIASAVEKLSGDAARAVELTGAIQNEATAQRIDAARALGLPVLADSRVLEHPQFAQARVRTPLVLRADADDARIFQEWFGPISFVVATDSTAHSVKLARDTARAHGALSLSAYTTDDDVAAQVQDAAEQAGVALSLNLTGAVFVNQTAAFSDFHGTGANPAANAALSDSAFVANRFRVVQTRRHV</sequence>
<accession>Q2L2N6</accession>
<dbReference type="GO" id="GO:0003842">
    <property type="term" value="F:L-glutamate gamma-semialdehyde dehydrogenase activity"/>
    <property type="evidence" value="ECO:0007669"/>
    <property type="project" value="TreeGrafter"/>
</dbReference>
<dbReference type="InterPro" id="IPR011975">
    <property type="entry name" value="PaaN_2"/>
</dbReference>
<evidence type="ECO:0000259" key="3">
    <source>
        <dbReference type="Pfam" id="PF00171"/>
    </source>
</evidence>
<evidence type="ECO:0000313" key="4">
    <source>
        <dbReference type="EMBL" id="CAJ48994.1"/>
    </source>
</evidence>